<name>A0A4R1PV42_9FIRM</name>
<proteinExistence type="predicted"/>
<dbReference type="EMBL" id="SLUI01000010">
    <property type="protein sequence ID" value="TCL35904.1"/>
    <property type="molecule type" value="Genomic_DNA"/>
</dbReference>
<dbReference type="OrthoDB" id="2381281at2"/>
<reference evidence="1 2" key="1">
    <citation type="submission" date="2019-03" db="EMBL/GenBank/DDBJ databases">
        <title>Genomic Encyclopedia of Type Strains, Phase IV (KMG-IV): sequencing the most valuable type-strain genomes for metagenomic binning, comparative biology and taxonomic classification.</title>
        <authorList>
            <person name="Goeker M."/>
        </authorList>
    </citation>
    <scope>NUCLEOTIDE SEQUENCE [LARGE SCALE GENOMIC DNA]</scope>
    <source>
        <strain evidence="1 2">DSM 15969</strain>
    </source>
</reference>
<dbReference type="RefSeq" id="WP_132082243.1">
    <property type="nucleotide sequence ID" value="NZ_DAIMLW010000338.1"/>
</dbReference>
<dbReference type="AlphaFoldDB" id="A0A4R1PV42"/>
<gene>
    <name evidence="1" type="ORF">EV210_110149</name>
</gene>
<sequence>MPKYTQDDEQISDGVNLLISILVRYPEIGTISFDPLHNSIKLTFMLSSILTAQEFEAIKTVVLNSIKAYLMLSGAGEHKADVQLSSYDRVTMLVVSRDVATLSKGEITLLITLLRDKFRDVLVTDNNDAMLEEDLLIQEELIDNMLQNVKSNHTVNRLIGIREDGRVLVFNK</sequence>
<evidence type="ECO:0000313" key="1">
    <source>
        <dbReference type="EMBL" id="TCL35904.1"/>
    </source>
</evidence>
<organism evidence="1 2">
    <name type="scientific">Anaerospora hongkongensis</name>
    <dbReference type="NCBI Taxonomy" id="244830"/>
    <lineage>
        <taxon>Bacteria</taxon>
        <taxon>Bacillati</taxon>
        <taxon>Bacillota</taxon>
        <taxon>Negativicutes</taxon>
        <taxon>Selenomonadales</taxon>
        <taxon>Sporomusaceae</taxon>
        <taxon>Anaerospora</taxon>
    </lineage>
</organism>
<protein>
    <submittedName>
        <fullName evidence="1">Uncharacterized protein</fullName>
    </submittedName>
</protein>
<accession>A0A4R1PV42</accession>
<dbReference type="Proteomes" id="UP000295063">
    <property type="component" value="Unassembled WGS sequence"/>
</dbReference>
<comment type="caution">
    <text evidence="1">The sequence shown here is derived from an EMBL/GenBank/DDBJ whole genome shotgun (WGS) entry which is preliminary data.</text>
</comment>
<evidence type="ECO:0000313" key="2">
    <source>
        <dbReference type="Proteomes" id="UP000295063"/>
    </source>
</evidence>
<keyword evidence="2" id="KW-1185">Reference proteome</keyword>